<dbReference type="Pfam" id="PF11617">
    <property type="entry name" value="Cu-binding_MopE"/>
    <property type="match status" value="3"/>
</dbReference>
<name>A0ABS3DK50_9BACT</name>
<accession>A0ABS3DK50</accession>
<evidence type="ECO:0000313" key="3">
    <source>
        <dbReference type="Proteomes" id="UP000664052"/>
    </source>
</evidence>
<proteinExistence type="predicted"/>
<evidence type="ECO:0000313" key="2">
    <source>
        <dbReference type="EMBL" id="MBN8231702.1"/>
    </source>
</evidence>
<protein>
    <submittedName>
        <fullName evidence="2">Metal-binding motif-containing protein</fullName>
    </submittedName>
</protein>
<dbReference type="RefSeq" id="WP_207056064.1">
    <property type="nucleotide sequence ID" value="NZ_JAFIMU010000009.1"/>
</dbReference>
<keyword evidence="3" id="KW-1185">Reference proteome</keyword>
<feature type="region of interest" description="Disordered" evidence="1">
    <location>
        <begin position="225"/>
        <end position="256"/>
    </location>
</feature>
<dbReference type="EMBL" id="JAFIMU010000009">
    <property type="protein sequence ID" value="MBN8231702.1"/>
    <property type="molecule type" value="Genomic_DNA"/>
</dbReference>
<sequence length="699" mass="72601">MSRLRVLWVSLLGLALVRCTVPSLEDLWREKGFCAAGDEDCGMLRIRVDAQGFEPGCLKFEAKEAGRDATLTATVPYRGTARAGKTLTQGFSPPKDWGLGVTVSVSAFEQGCEGKAVTAQSRQSTLREGGVSEVAFVVAATDADRDGYVSVATGGSDCSDELAEVNPGAAELCNEADDNCNGAKDEGLGLGDTCATELGCMGVKVCGQGGAVTCVAQTEQAAWADDDQDGHGDTSRGQVPVCSSTLPPNRLPLTAPHDDCDDDDARIHPGAVEVCNELDDNCINGTDEGFGIGQACTDPTYQCVNGRVFCGRDGGTQCLPPATVPTWYPDDDQDFFGASDGGVLSCPVPAPGFVNQRGDCDDGNPFIHPNALELCDEQDNNCNNLVDENGACRGDGPTWVSESVNNGGPALRGVSLFGDGGVWVVGDDSTRAIKPSGSSSFTVLPGKCTGGTTQRALYGVWAHPQTGVAYIGGDNDILTIQSPSSSWCDPYKPPSASGTTTSLKGFVGNDGGVLIVGVGSLSNGTVGGSFEWDGGIATVPVQSYSGQPLFGVDGVSQTLLFAVGDASGRSNILRRSGGSGGWVPEASVPDAGALWAVDVVNNKLAYAVGANGTFLAWNGATWSIGYGPVTNDILTGVLAFGSNSVYVVSANGYIFRYNGRAWTQFSVGMSLYDIEGTSPEDIWAVGNFGNVFHYPGWPQ</sequence>
<comment type="caution">
    <text evidence="2">The sequence shown here is derived from an EMBL/GenBank/DDBJ whole genome shotgun (WGS) entry which is preliminary data.</text>
</comment>
<evidence type="ECO:0000256" key="1">
    <source>
        <dbReference type="SAM" id="MobiDB-lite"/>
    </source>
</evidence>
<dbReference type="InterPro" id="IPR021655">
    <property type="entry name" value="Put_metal-bd"/>
</dbReference>
<feature type="compositionally biased region" description="Polar residues" evidence="1">
    <location>
        <begin position="235"/>
        <end position="247"/>
    </location>
</feature>
<organism evidence="2 3">
    <name type="scientific">Corallococcus macrosporus</name>
    <dbReference type="NCBI Taxonomy" id="35"/>
    <lineage>
        <taxon>Bacteria</taxon>
        <taxon>Pseudomonadati</taxon>
        <taxon>Myxococcota</taxon>
        <taxon>Myxococcia</taxon>
        <taxon>Myxococcales</taxon>
        <taxon>Cystobacterineae</taxon>
        <taxon>Myxococcaceae</taxon>
        <taxon>Corallococcus</taxon>
    </lineage>
</organism>
<gene>
    <name evidence="2" type="ORF">JYK02_29730</name>
</gene>
<dbReference type="Proteomes" id="UP000664052">
    <property type="component" value="Unassembled WGS sequence"/>
</dbReference>
<reference evidence="2 3" key="1">
    <citation type="submission" date="2021-02" db="EMBL/GenBank/DDBJ databases">
        <title>De Novo genome assembly of isolated myxobacteria.</title>
        <authorList>
            <person name="Stevens D.C."/>
        </authorList>
    </citation>
    <scope>NUCLEOTIDE SEQUENCE [LARGE SCALE GENOMIC DNA]</scope>
    <source>
        <strain evidence="2 3">ATCC 29039</strain>
    </source>
</reference>